<reference evidence="1 2" key="1">
    <citation type="journal article" date="2015" name="Genome Announc.">
        <title>Complete Genome Sequence of the Type Strain Corynebacterium testudinoris DSM 44614, Recovered from Necrotic Lesions in the Mouth of a Tortoise.</title>
        <authorList>
            <person name="Ruckert C."/>
            <person name="Kriete M."/>
            <person name="Jaenicke S."/>
            <person name="Winkler A."/>
            <person name="Tauch A."/>
        </authorList>
    </citation>
    <scope>NUCLEOTIDE SEQUENCE [LARGE SCALE GENOMIC DNA]</scope>
    <source>
        <strain evidence="1 2">DSM 44614</strain>
    </source>
</reference>
<protein>
    <submittedName>
        <fullName evidence="1">Uncharacterized protein</fullName>
    </submittedName>
</protein>
<dbReference type="AlphaFoldDB" id="A0A0G3HBX3"/>
<sequence length="105" mass="11776">MTPFTPADEARQKLQERVHDSASDFPIHHFPITEEEAREEVQASLTAFDLAHRKDGVDALLAKLYERTEIGMIPDANVLSGGDFYDEVTFVEIMEEAGQDPGLEQ</sequence>
<dbReference type="EMBL" id="CP011545">
    <property type="protein sequence ID" value="AKK09448.1"/>
    <property type="molecule type" value="Genomic_DNA"/>
</dbReference>
<organism evidence="1 2">
    <name type="scientific">Corynebacterium testudinoris</name>
    <dbReference type="NCBI Taxonomy" id="136857"/>
    <lineage>
        <taxon>Bacteria</taxon>
        <taxon>Bacillati</taxon>
        <taxon>Actinomycetota</taxon>
        <taxon>Actinomycetes</taxon>
        <taxon>Mycobacteriales</taxon>
        <taxon>Corynebacteriaceae</taxon>
        <taxon>Corynebacterium</taxon>
    </lineage>
</organism>
<dbReference type="Proteomes" id="UP000035540">
    <property type="component" value="Chromosome"/>
</dbReference>
<accession>A0A0G3HBX3</accession>
<reference evidence="2" key="2">
    <citation type="submission" date="2015-05" db="EMBL/GenBank/DDBJ databases">
        <title>Complete genome sequence of Corynebacterium testudinoris DSM 44614, recovered from necrotic lesions in the mouth of a tortoise.</title>
        <authorList>
            <person name="Ruckert C."/>
            <person name="Albersmeier A."/>
            <person name="Winkler A."/>
            <person name="Tauch A."/>
        </authorList>
    </citation>
    <scope>NUCLEOTIDE SEQUENCE [LARGE SCALE GENOMIC DNA]</scope>
    <source>
        <strain evidence="2">DSM 44614</strain>
    </source>
</reference>
<dbReference type="STRING" id="136857.CTEST_10115"/>
<evidence type="ECO:0000313" key="1">
    <source>
        <dbReference type="EMBL" id="AKK09448.1"/>
    </source>
</evidence>
<evidence type="ECO:0000313" key="2">
    <source>
        <dbReference type="Proteomes" id="UP000035540"/>
    </source>
</evidence>
<proteinExistence type="predicted"/>
<keyword evidence="2" id="KW-1185">Reference proteome</keyword>
<gene>
    <name evidence="1" type="ORF">CTEST_10115</name>
</gene>
<dbReference type="KEGG" id="cted:CTEST_10115"/>
<dbReference type="RefSeq" id="WP_047253611.1">
    <property type="nucleotide sequence ID" value="NZ_CP011545.1"/>
</dbReference>
<dbReference type="PATRIC" id="fig|136857.5.peg.2009"/>
<name>A0A0G3HBX3_9CORY</name>